<evidence type="ECO:0000313" key="3">
    <source>
        <dbReference type="Proteomes" id="UP000613740"/>
    </source>
</evidence>
<dbReference type="EMBL" id="JAEHOD010000044">
    <property type="protein sequence ID" value="KAG2438285.1"/>
    <property type="molecule type" value="Genomic_DNA"/>
</dbReference>
<dbReference type="Proteomes" id="UP000613740">
    <property type="component" value="Unassembled WGS sequence"/>
</dbReference>
<dbReference type="OrthoDB" id="10413228at2759"/>
<evidence type="ECO:0000256" key="1">
    <source>
        <dbReference type="SAM" id="MobiDB-lite"/>
    </source>
</evidence>
<evidence type="ECO:0000313" key="2">
    <source>
        <dbReference type="EMBL" id="KAG2438285.1"/>
    </source>
</evidence>
<comment type="caution">
    <text evidence="2">The sequence shown here is derived from an EMBL/GenBank/DDBJ whole genome shotgun (WGS) entry which is preliminary data.</text>
</comment>
<dbReference type="AlphaFoldDB" id="A0A835TGH6"/>
<organism evidence="2 3">
    <name type="scientific">Chlamydomonas schloesseri</name>
    <dbReference type="NCBI Taxonomy" id="2026947"/>
    <lineage>
        <taxon>Eukaryota</taxon>
        <taxon>Viridiplantae</taxon>
        <taxon>Chlorophyta</taxon>
        <taxon>core chlorophytes</taxon>
        <taxon>Chlorophyceae</taxon>
        <taxon>CS clade</taxon>
        <taxon>Chlamydomonadales</taxon>
        <taxon>Chlamydomonadaceae</taxon>
        <taxon>Chlamydomonas</taxon>
    </lineage>
</organism>
<name>A0A835TGH6_9CHLO</name>
<protein>
    <submittedName>
        <fullName evidence="2">Uncharacterized protein</fullName>
    </submittedName>
</protein>
<reference evidence="2" key="1">
    <citation type="journal article" date="2020" name="bioRxiv">
        <title>Comparative genomics of Chlamydomonas.</title>
        <authorList>
            <person name="Craig R.J."/>
            <person name="Hasan A.R."/>
            <person name="Ness R.W."/>
            <person name="Keightley P.D."/>
        </authorList>
    </citation>
    <scope>NUCLEOTIDE SEQUENCE</scope>
    <source>
        <strain evidence="2">CCAP 11/173</strain>
    </source>
</reference>
<gene>
    <name evidence="2" type="ORF">HYH02_010983</name>
</gene>
<sequence>MGCMFDRRHSSTHPEQQHRRSQQQLPMAAPQQHAAPRGHRASGDAAAPPGITPANAGWDTGNGSAGAWGQAPPKGYGYDSYNVPVQAQQVAAAAQGWAQGSLPVSGWGGSAPAGKHQAW</sequence>
<feature type="region of interest" description="Disordered" evidence="1">
    <location>
        <begin position="1"/>
        <end position="79"/>
    </location>
</feature>
<keyword evidence="3" id="KW-1185">Reference proteome</keyword>
<proteinExistence type="predicted"/>
<accession>A0A835TGH6</accession>
<feature type="region of interest" description="Disordered" evidence="1">
    <location>
        <begin position="94"/>
        <end position="119"/>
    </location>
</feature>